<proteinExistence type="predicted"/>
<evidence type="ECO:0000313" key="1">
    <source>
        <dbReference type="EMBL" id="GMH65099.1"/>
    </source>
</evidence>
<name>A0A9W7A3D5_9STRA</name>
<dbReference type="EMBL" id="BRXZ01005382">
    <property type="protein sequence ID" value="GMH65099.1"/>
    <property type="molecule type" value="Genomic_DNA"/>
</dbReference>
<keyword evidence="2" id="KW-1185">Reference proteome</keyword>
<protein>
    <submittedName>
        <fullName evidence="1">Uncharacterized protein</fullName>
    </submittedName>
</protein>
<organism evidence="1 2">
    <name type="scientific">Triparma retinervis</name>
    <dbReference type="NCBI Taxonomy" id="2557542"/>
    <lineage>
        <taxon>Eukaryota</taxon>
        <taxon>Sar</taxon>
        <taxon>Stramenopiles</taxon>
        <taxon>Ochrophyta</taxon>
        <taxon>Bolidophyceae</taxon>
        <taxon>Parmales</taxon>
        <taxon>Triparmaceae</taxon>
        <taxon>Triparma</taxon>
    </lineage>
</organism>
<dbReference type="AlphaFoldDB" id="A0A9W7A3D5"/>
<sequence length="70" mass="7545">MSPKSLLSFLVSLDSLPVPIPPNLYQSAEDQGYSQEITIDALKVASDIVAGVAPRCHYVVTTRRDTGGVR</sequence>
<dbReference type="Proteomes" id="UP001165082">
    <property type="component" value="Unassembled WGS sequence"/>
</dbReference>
<comment type="caution">
    <text evidence="1">The sequence shown here is derived from an EMBL/GenBank/DDBJ whole genome shotgun (WGS) entry which is preliminary data.</text>
</comment>
<feature type="non-terminal residue" evidence="1">
    <location>
        <position position="70"/>
    </location>
</feature>
<gene>
    <name evidence="1" type="ORF">TrRE_jg2889</name>
</gene>
<evidence type="ECO:0000313" key="2">
    <source>
        <dbReference type="Proteomes" id="UP001165082"/>
    </source>
</evidence>
<accession>A0A9W7A3D5</accession>
<reference evidence="1" key="1">
    <citation type="submission" date="2022-07" db="EMBL/GenBank/DDBJ databases">
        <title>Genome analysis of Parmales, a sister group of diatoms, reveals the evolutionary specialization of diatoms from phago-mixotrophs to photoautotrophs.</title>
        <authorList>
            <person name="Ban H."/>
            <person name="Sato S."/>
            <person name="Yoshikawa S."/>
            <person name="Kazumasa Y."/>
            <person name="Nakamura Y."/>
            <person name="Ichinomiya M."/>
            <person name="Saitoh K."/>
            <person name="Sato N."/>
            <person name="Blanc-Mathieu R."/>
            <person name="Endo H."/>
            <person name="Kuwata A."/>
            <person name="Ogata H."/>
        </authorList>
    </citation>
    <scope>NUCLEOTIDE SEQUENCE</scope>
</reference>